<name>A0AAV4TBN6_CAEEX</name>
<reference evidence="1 2" key="1">
    <citation type="submission" date="2021-06" db="EMBL/GenBank/DDBJ databases">
        <title>Caerostris extrusa draft genome.</title>
        <authorList>
            <person name="Kono N."/>
            <person name="Arakawa K."/>
        </authorList>
    </citation>
    <scope>NUCLEOTIDE SEQUENCE [LARGE SCALE GENOMIC DNA]</scope>
</reference>
<organism evidence="1 2">
    <name type="scientific">Caerostris extrusa</name>
    <name type="common">Bark spider</name>
    <name type="synonym">Caerostris bankana</name>
    <dbReference type="NCBI Taxonomy" id="172846"/>
    <lineage>
        <taxon>Eukaryota</taxon>
        <taxon>Metazoa</taxon>
        <taxon>Ecdysozoa</taxon>
        <taxon>Arthropoda</taxon>
        <taxon>Chelicerata</taxon>
        <taxon>Arachnida</taxon>
        <taxon>Araneae</taxon>
        <taxon>Araneomorphae</taxon>
        <taxon>Entelegynae</taxon>
        <taxon>Araneoidea</taxon>
        <taxon>Araneidae</taxon>
        <taxon>Caerostris</taxon>
    </lineage>
</organism>
<accession>A0AAV4TBN6</accession>
<dbReference type="AlphaFoldDB" id="A0AAV4TBN6"/>
<sequence>MQQKQNFSATTVKYNSVQSAYDILIMGRIRCRIFRMGHSLPVSSSQCVHASFPWLRHVAEQFGRVLLEHPDMQNSRHTLLYESDLRPCPRINVPEFLHLSVCAHTYER</sequence>
<dbReference type="Proteomes" id="UP001054945">
    <property type="component" value="Unassembled WGS sequence"/>
</dbReference>
<evidence type="ECO:0000313" key="2">
    <source>
        <dbReference type="Proteomes" id="UP001054945"/>
    </source>
</evidence>
<keyword evidence="2" id="KW-1185">Reference proteome</keyword>
<protein>
    <submittedName>
        <fullName evidence="1">Uncharacterized protein</fullName>
    </submittedName>
</protein>
<dbReference type="EMBL" id="BPLR01010892">
    <property type="protein sequence ID" value="GIY42761.1"/>
    <property type="molecule type" value="Genomic_DNA"/>
</dbReference>
<gene>
    <name evidence="1" type="ORF">CEXT_419801</name>
</gene>
<comment type="caution">
    <text evidence="1">The sequence shown here is derived from an EMBL/GenBank/DDBJ whole genome shotgun (WGS) entry which is preliminary data.</text>
</comment>
<evidence type="ECO:0000313" key="1">
    <source>
        <dbReference type="EMBL" id="GIY42761.1"/>
    </source>
</evidence>
<proteinExistence type="predicted"/>